<evidence type="ECO:0000256" key="1">
    <source>
        <dbReference type="SAM" id="MobiDB-lite"/>
    </source>
</evidence>
<feature type="non-terminal residue" evidence="2">
    <location>
        <position position="1"/>
    </location>
</feature>
<dbReference type="AlphaFoldDB" id="A0A813BUI7"/>
<protein>
    <submittedName>
        <fullName evidence="2">Uncharacterized protein</fullName>
    </submittedName>
</protein>
<feature type="compositionally biased region" description="Basic and acidic residues" evidence="1">
    <location>
        <begin position="33"/>
        <end position="44"/>
    </location>
</feature>
<feature type="region of interest" description="Disordered" evidence="1">
    <location>
        <begin position="1"/>
        <end position="113"/>
    </location>
</feature>
<proteinExistence type="predicted"/>
<dbReference type="OrthoDB" id="434728at2759"/>
<evidence type="ECO:0000313" key="2">
    <source>
        <dbReference type="EMBL" id="CAE7926804.1"/>
    </source>
</evidence>
<reference evidence="2" key="1">
    <citation type="submission" date="2021-02" db="EMBL/GenBank/DDBJ databases">
        <authorList>
            <person name="Dougan E. K."/>
            <person name="Rhodes N."/>
            <person name="Thang M."/>
            <person name="Chan C."/>
        </authorList>
    </citation>
    <scope>NUCLEOTIDE SEQUENCE</scope>
</reference>
<feature type="region of interest" description="Disordered" evidence="1">
    <location>
        <begin position="291"/>
        <end position="340"/>
    </location>
</feature>
<dbReference type="Proteomes" id="UP000601435">
    <property type="component" value="Unassembled WGS sequence"/>
</dbReference>
<feature type="compositionally biased region" description="Low complexity" evidence="1">
    <location>
        <begin position="55"/>
        <end position="66"/>
    </location>
</feature>
<feature type="compositionally biased region" description="Polar residues" evidence="1">
    <location>
        <begin position="91"/>
        <end position="100"/>
    </location>
</feature>
<sequence length="340" mass="37474">AYDRVSSGKPIQAPKTKPPSEAELAAAAAAAKAAEEEAMQRAAEEDPLAGPPRSPRAAPSEPVAVPNQPIEVFEQKKRQNFRKTRDPTAEDPNTLSNWLEGQSLTSQTTATTATTKRTRFSDLSMTSLATSICSEPPTTFQVDFRPHKRAFALNQNDWKPVNQHEAGALRDGLPNMGLPDCERLQTTFEDQFGSAAATRSQHKKMHEKVLNSDQHEFISRFLEAAPPQQREQFSGMVRSLEYLRRAKTREDTSTSNLAFDLQENARLWRPPKQRPVFEPWEINISRIPLGAMQQGPAKPRVDIAEPSLPPVPPSPSVSGLGSLPLTRLPTPQVLSECGSA</sequence>
<evidence type="ECO:0000313" key="3">
    <source>
        <dbReference type="Proteomes" id="UP000601435"/>
    </source>
</evidence>
<accession>A0A813BUI7</accession>
<feature type="compositionally biased region" description="Low complexity" evidence="1">
    <location>
        <begin position="21"/>
        <end position="32"/>
    </location>
</feature>
<organism evidence="2 3">
    <name type="scientific">Symbiodinium necroappetens</name>
    <dbReference type="NCBI Taxonomy" id="1628268"/>
    <lineage>
        <taxon>Eukaryota</taxon>
        <taxon>Sar</taxon>
        <taxon>Alveolata</taxon>
        <taxon>Dinophyceae</taxon>
        <taxon>Suessiales</taxon>
        <taxon>Symbiodiniaceae</taxon>
        <taxon>Symbiodinium</taxon>
    </lineage>
</organism>
<dbReference type="EMBL" id="CAJNJA010080140">
    <property type="protein sequence ID" value="CAE7926804.1"/>
    <property type="molecule type" value="Genomic_DNA"/>
</dbReference>
<feature type="compositionally biased region" description="Low complexity" evidence="1">
    <location>
        <begin position="316"/>
        <end position="325"/>
    </location>
</feature>
<feature type="compositionally biased region" description="Basic and acidic residues" evidence="1">
    <location>
        <begin position="73"/>
        <end position="88"/>
    </location>
</feature>
<comment type="caution">
    <text evidence="2">The sequence shown here is derived from an EMBL/GenBank/DDBJ whole genome shotgun (WGS) entry which is preliminary data.</text>
</comment>
<keyword evidence="3" id="KW-1185">Reference proteome</keyword>
<feature type="compositionally biased region" description="Low complexity" evidence="1">
    <location>
        <begin position="102"/>
        <end position="113"/>
    </location>
</feature>
<gene>
    <name evidence="2" type="ORF">SNEC2469_LOCUS32123</name>
</gene>
<name>A0A813BUI7_9DINO</name>